<dbReference type="GeneID" id="36385627"/>
<dbReference type="WormBase" id="SRAE_X000254600">
    <property type="protein sequence ID" value="SRP06997"/>
    <property type="gene ID" value="WBGene00268133"/>
</dbReference>
<evidence type="ECO:0000256" key="2">
    <source>
        <dbReference type="SAM" id="Phobius"/>
    </source>
</evidence>
<dbReference type="EMBL" id="LN609401">
    <property type="protein sequence ID" value="CEF60763.1"/>
    <property type="molecule type" value="Genomic_DNA"/>
</dbReference>
<sequence length="244" mass="27756">MELKELFHDNEISNCTYYIKMLADIITVKQWNEYKMSFENLRESDMYTIVILSLFAFIIVVLMVRAIKPSDNIDDQVNLMLNSMRARVDIEHDYREKKKLIEAKTKIQAWLNNVKCKRVGGLSFKNRSSFNITHHQSLDSKIFPHSNKKILNTTLCTLRKQPIKKIENNEMPVINKFSRNSCCSLFVPEIVVTNENTGKGSISSICSLVDYNDDNEANSSLSSCPPSRPLSSNSGECSNSSGGI</sequence>
<dbReference type="AlphaFoldDB" id="A0A090MRD3"/>
<protein>
    <submittedName>
        <fullName evidence="3 5">Uncharacterized protein</fullName>
    </submittedName>
</protein>
<reference evidence="5" key="3">
    <citation type="submission" date="2020-12" db="UniProtKB">
        <authorList>
            <consortium name="WormBaseParasite"/>
        </authorList>
    </citation>
    <scope>IDENTIFICATION</scope>
</reference>
<evidence type="ECO:0000313" key="3">
    <source>
        <dbReference type="EMBL" id="CEF60763.1"/>
    </source>
</evidence>
<reference evidence="4" key="2">
    <citation type="submission" date="2014-09" db="EMBL/GenBank/DDBJ databases">
        <authorList>
            <person name="Martin A.A."/>
        </authorList>
    </citation>
    <scope>NUCLEOTIDE SEQUENCE</scope>
    <source>
        <strain evidence="4">ED321</strain>
    </source>
</reference>
<evidence type="ECO:0000313" key="6">
    <source>
        <dbReference type="WormBase" id="SRAE_X000254600"/>
    </source>
</evidence>
<dbReference type="Proteomes" id="UP000035682">
    <property type="component" value="Unplaced"/>
</dbReference>
<evidence type="ECO:0000313" key="5">
    <source>
        <dbReference type="WBParaSite" id="SRAE_X000254600.1"/>
    </source>
</evidence>
<evidence type="ECO:0000313" key="4">
    <source>
        <dbReference type="Proteomes" id="UP000035682"/>
    </source>
</evidence>
<reference evidence="3" key="1">
    <citation type="submission" date="2014-09" db="EMBL/GenBank/DDBJ databases">
        <authorList>
            <person name="Aslett A.Martin."/>
        </authorList>
    </citation>
    <scope>NUCLEOTIDE SEQUENCE</scope>
    <source>
        <strain evidence="3">ED321 Heterogonic</strain>
    </source>
</reference>
<evidence type="ECO:0000256" key="1">
    <source>
        <dbReference type="SAM" id="MobiDB-lite"/>
    </source>
</evidence>
<proteinExistence type="predicted"/>
<name>A0A090MRD3_STRRB</name>
<keyword evidence="2" id="KW-0812">Transmembrane</keyword>
<gene>
    <name evidence="3 5 6" type="ORF">SRAE_X000254600</name>
</gene>
<organism evidence="3">
    <name type="scientific">Strongyloides ratti</name>
    <name type="common">Parasitic roundworm</name>
    <dbReference type="NCBI Taxonomy" id="34506"/>
    <lineage>
        <taxon>Eukaryota</taxon>
        <taxon>Metazoa</taxon>
        <taxon>Ecdysozoa</taxon>
        <taxon>Nematoda</taxon>
        <taxon>Chromadorea</taxon>
        <taxon>Rhabditida</taxon>
        <taxon>Tylenchina</taxon>
        <taxon>Panagrolaimomorpha</taxon>
        <taxon>Strongyloidoidea</taxon>
        <taxon>Strongyloididae</taxon>
        <taxon>Strongyloides</taxon>
    </lineage>
</organism>
<dbReference type="OrthoDB" id="5866995at2759"/>
<dbReference type="RefSeq" id="XP_024499972.1">
    <property type="nucleotide sequence ID" value="XM_024645717.1"/>
</dbReference>
<keyword evidence="4" id="KW-1185">Reference proteome</keyword>
<feature type="region of interest" description="Disordered" evidence="1">
    <location>
        <begin position="219"/>
        <end position="244"/>
    </location>
</feature>
<keyword evidence="2" id="KW-0472">Membrane</keyword>
<feature type="transmembrane region" description="Helical" evidence="2">
    <location>
        <begin position="46"/>
        <end position="64"/>
    </location>
</feature>
<accession>A0A090MRD3</accession>
<dbReference type="WBParaSite" id="SRAE_X000254600.1">
    <property type="protein sequence ID" value="SRAE_X000254600.1"/>
    <property type="gene ID" value="WBGene00268133"/>
</dbReference>
<dbReference type="CTD" id="36385627"/>
<keyword evidence="2" id="KW-1133">Transmembrane helix</keyword>